<evidence type="ECO:0000313" key="2">
    <source>
        <dbReference type="Proteomes" id="UP000182124"/>
    </source>
</evidence>
<gene>
    <name evidence="1" type="ORF">SAMN02927925_00126</name>
</gene>
<evidence type="ECO:0000313" key="1">
    <source>
        <dbReference type="EMBL" id="SCX00238.1"/>
    </source>
</evidence>
<protein>
    <submittedName>
        <fullName evidence="1">Uncharacterized protein</fullName>
    </submittedName>
</protein>
<name>A0A1G4V2M8_9FLAO</name>
<accession>A0A1G4V2M8</accession>
<dbReference type="Proteomes" id="UP000182124">
    <property type="component" value="Unassembled WGS sequence"/>
</dbReference>
<sequence>MVEKLLKDCKTQLNVSEEGNKEVKANYEALISYFELDYEKQKMQLEFQLEAQKKSLNSMMVIFNFQQANKIRETIRQIEKELKIVNEQIRKSDSP</sequence>
<dbReference type="STRING" id="329186.SAMN02927925_00126"/>
<dbReference type="RefSeq" id="WP_023575211.1">
    <property type="nucleotide sequence ID" value="NZ_FMTY01000001.1"/>
</dbReference>
<organism evidence="1 2">
    <name type="scientific">Flavobacterium saliperosum</name>
    <dbReference type="NCBI Taxonomy" id="329186"/>
    <lineage>
        <taxon>Bacteria</taxon>
        <taxon>Pseudomonadati</taxon>
        <taxon>Bacteroidota</taxon>
        <taxon>Flavobacteriia</taxon>
        <taxon>Flavobacteriales</taxon>
        <taxon>Flavobacteriaceae</taxon>
        <taxon>Flavobacterium</taxon>
    </lineage>
</organism>
<dbReference type="AlphaFoldDB" id="A0A1G4V2M8"/>
<proteinExistence type="predicted"/>
<dbReference type="EMBL" id="FMTY01000001">
    <property type="protein sequence ID" value="SCX00238.1"/>
    <property type="molecule type" value="Genomic_DNA"/>
</dbReference>
<reference evidence="1 2" key="1">
    <citation type="submission" date="2016-10" db="EMBL/GenBank/DDBJ databases">
        <authorList>
            <person name="de Groot N.N."/>
        </authorList>
    </citation>
    <scope>NUCLEOTIDE SEQUENCE [LARGE SCALE GENOMIC DNA]</scope>
    <source>
        <strain evidence="1 2">CGMCC 1.3801</strain>
    </source>
</reference>